<dbReference type="Proteomes" id="UP000277204">
    <property type="component" value="Unassembled WGS sequence"/>
</dbReference>
<proteinExistence type="predicted"/>
<dbReference type="Gene3D" id="3.60.10.10">
    <property type="entry name" value="Endonuclease/exonuclease/phosphatase"/>
    <property type="match status" value="1"/>
</dbReference>
<name>A0A183MUX6_9TREM</name>
<dbReference type="PANTHER" id="PTHR23227">
    <property type="entry name" value="BUCENTAUR RELATED"/>
    <property type="match status" value="1"/>
</dbReference>
<dbReference type="SUPFAM" id="SSF56219">
    <property type="entry name" value="DNase I-like"/>
    <property type="match status" value="1"/>
</dbReference>
<dbReference type="AlphaFoldDB" id="A0A183MUX6"/>
<dbReference type="InterPro" id="IPR027124">
    <property type="entry name" value="Swc5/CFDP1/2"/>
</dbReference>
<gene>
    <name evidence="1" type="ORF">SMRZ_LOCUS19851</name>
</gene>
<evidence type="ECO:0000313" key="2">
    <source>
        <dbReference type="Proteomes" id="UP000277204"/>
    </source>
</evidence>
<keyword evidence="2" id="KW-1185">Reference proteome</keyword>
<accession>A0A183MUX6</accession>
<dbReference type="EMBL" id="UZAI01018098">
    <property type="protein sequence ID" value="VDP33175.1"/>
    <property type="molecule type" value="Genomic_DNA"/>
</dbReference>
<reference evidence="1 2" key="1">
    <citation type="submission" date="2018-11" db="EMBL/GenBank/DDBJ databases">
        <authorList>
            <consortium name="Pathogen Informatics"/>
        </authorList>
    </citation>
    <scope>NUCLEOTIDE SEQUENCE [LARGE SCALE GENOMIC DNA]</scope>
    <source>
        <strain evidence="1 2">Zambia</strain>
    </source>
</reference>
<organism evidence="1 2">
    <name type="scientific">Schistosoma margrebowiei</name>
    <dbReference type="NCBI Taxonomy" id="48269"/>
    <lineage>
        <taxon>Eukaryota</taxon>
        <taxon>Metazoa</taxon>
        <taxon>Spiralia</taxon>
        <taxon>Lophotrochozoa</taxon>
        <taxon>Platyhelminthes</taxon>
        <taxon>Trematoda</taxon>
        <taxon>Digenea</taxon>
        <taxon>Strigeidida</taxon>
        <taxon>Schistosomatoidea</taxon>
        <taxon>Schistosomatidae</taxon>
        <taxon>Schistosoma</taxon>
    </lineage>
</organism>
<protein>
    <submittedName>
        <fullName evidence="1">Uncharacterized protein</fullName>
    </submittedName>
</protein>
<dbReference type="InterPro" id="IPR036691">
    <property type="entry name" value="Endo/exonu/phosph_ase_sf"/>
</dbReference>
<sequence length="162" mass="18222">MLLYSGHEEENIPNTQGVALILYKEAQNAHVGWESHGSRIIKASFKIKKEGITMSVFQCYALTNGSNEDDKDHVYEMMKPVIANCQRKDLTILMGDLNAQIGIDNTEYEDIMGQYRLGKRNANGAFHKMVIGSTIFPHRHSQSYMGLTVPHHGPPDRSSLCQ</sequence>
<evidence type="ECO:0000313" key="1">
    <source>
        <dbReference type="EMBL" id="VDP33175.1"/>
    </source>
</evidence>
<dbReference type="PANTHER" id="PTHR23227:SF67">
    <property type="entry name" value="CRANIOFACIAL DEVELOPMENT PROTEIN 2-LIKE"/>
    <property type="match status" value="1"/>
</dbReference>